<reference evidence="3" key="1">
    <citation type="journal article" date="2013" name="Genome Announc.">
        <title>Draft genome sequence of the grapevine dieback fungus Eutypa lata UCR-EL1.</title>
        <authorList>
            <person name="Blanco-Ulate B."/>
            <person name="Rolshausen P.E."/>
            <person name="Cantu D."/>
        </authorList>
    </citation>
    <scope>NUCLEOTIDE SEQUENCE [LARGE SCALE GENOMIC DNA]</scope>
    <source>
        <strain evidence="3">UCR-EL1</strain>
    </source>
</reference>
<dbReference type="Proteomes" id="UP000012174">
    <property type="component" value="Unassembled WGS sequence"/>
</dbReference>
<sequence>MSPESFRRFLSDDAPFVQPTVDPSPKLWIPDEIIEENEDDDNFATSAASETAPVTMLSPPPTQRSTSSLLPGSKNESTATIVPEGPLLDASAPPAPVEAPDSTCISVNIPRSHFSFSTTSSSPTSPLSRATKSRDRSNYSFLDDSDDDFDDCISSNEDDFNPQPAEAGKNDIRSRRAPFANYSLPCHNTDSNKLADDQRRPTFGSPELVARNENGVPVGNTHLLTLPHIDSGLDDLASEISWIADVIRPKDF</sequence>
<gene>
    <name evidence="2" type="ORF">UCREL1_540</name>
</gene>
<keyword evidence="3" id="KW-1185">Reference proteome</keyword>
<organism evidence="2 3">
    <name type="scientific">Eutypa lata (strain UCR-EL1)</name>
    <name type="common">Grapevine dieback disease fungus</name>
    <name type="synonym">Eutypa armeniacae</name>
    <dbReference type="NCBI Taxonomy" id="1287681"/>
    <lineage>
        <taxon>Eukaryota</taxon>
        <taxon>Fungi</taxon>
        <taxon>Dikarya</taxon>
        <taxon>Ascomycota</taxon>
        <taxon>Pezizomycotina</taxon>
        <taxon>Sordariomycetes</taxon>
        <taxon>Xylariomycetidae</taxon>
        <taxon>Xylariales</taxon>
        <taxon>Diatrypaceae</taxon>
        <taxon>Eutypa</taxon>
    </lineage>
</organism>
<dbReference type="AlphaFoldDB" id="M7T0H0"/>
<name>M7T0H0_EUTLA</name>
<evidence type="ECO:0000313" key="3">
    <source>
        <dbReference type="Proteomes" id="UP000012174"/>
    </source>
</evidence>
<evidence type="ECO:0000313" key="2">
    <source>
        <dbReference type="EMBL" id="EMR72404.1"/>
    </source>
</evidence>
<feature type="compositionally biased region" description="Acidic residues" evidence="1">
    <location>
        <begin position="32"/>
        <end position="42"/>
    </location>
</feature>
<dbReference type="HOGENOM" id="CLU_1102780_0_0_1"/>
<proteinExistence type="predicted"/>
<feature type="compositionally biased region" description="Low complexity" evidence="1">
    <location>
        <begin position="110"/>
        <end position="129"/>
    </location>
</feature>
<accession>M7T0H0</accession>
<feature type="compositionally biased region" description="Acidic residues" evidence="1">
    <location>
        <begin position="143"/>
        <end position="160"/>
    </location>
</feature>
<dbReference type="OrthoDB" id="5422351at2759"/>
<feature type="compositionally biased region" description="Basic and acidic residues" evidence="1">
    <location>
        <begin position="1"/>
        <end position="11"/>
    </location>
</feature>
<protein>
    <submittedName>
        <fullName evidence="2">Uncharacterized protein</fullName>
    </submittedName>
</protein>
<dbReference type="EMBL" id="KB705462">
    <property type="protein sequence ID" value="EMR72404.1"/>
    <property type="molecule type" value="Genomic_DNA"/>
</dbReference>
<feature type="compositionally biased region" description="Polar residues" evidence="1">
    <location>
        <begin position="63"/>
        <end position="80"/>
    </location>
</feature>
<dbReference type="KEGG" id="ela:UCREL1_540"/>
<evidence type="ECO:0000256" key="1">
    <source>
        <dbReference type="SAM" id="MobiDB-lite"/>
    </source>
</evidence>
<feature type="region of interest" description="Disordered" evidence="1">
    <location>
        <begin position="1"/>
        <end position="174"/>
    </location>
</feature>